<name>A0A937G6H5_9BACT</name>
<accession>A0A937G6H5</accession>
<proteinExistence type="predicted"/>
<evidence type="ECO:0000313" key="3">
    <source>
        <dbReference type="Proteomes" id="UP000614216"/>
    </source>
</evidence>
<dbReference type="PROSITE" id="PS50075">
    <property type="entry name" value="CARRIER"/>
    <property type="match status" value="1"/>
</dbReference>
<dbReference type="Proteomes" id="UP000614216">
    <property type="component" value="Unassembled WGS sequence"/>
</dbReference>
<keyword evidence="3" id="KW-1185">Reference proteome</keyword>
<evidence type="ECO:0000259" key="1">
    <source>
        <dbReference type="PROSITE" id="PS50075"/>
    </source>
</evidence>
<gene>
    <name evidence="2" type="ORF">JMN32_23625</name>
</gene>
<feature type="domain" description="Carrier" evidence="1">
    <location>
        <begin position="11"/>
        <end position="89"/>
    </location>
</feature>
<dbReference type="Pfam" id="PF00550">
    <property type="entry name" value="PP-binding"/>
    <property type="match status" value="1"/>
</dbReference>
<dbReference type="InterPro" id="IPR009081">
    <property type="entry name" value="PP-bd_ACP"/>
</dbReference>
<comment type="caution">
    <text evidence="2">The sequence shown here is derived from an EMBL/GenBank/DDBJ whole genome shotgun (WGS) entry which is preliminary data.</text>
</comment>
<dbReference type="SUPFAM" id="SSF47336">
    <property type="entry name" value="ACP-like"/>
    <property type="match status" value="1"/>
</dbReference>
<protein>
    <recommendedName>
        <fullName evidence="1">Carrier domain-containing protein</fullName>
    </recommendedName>
</protein>
<dbReference type="InterPro" id="IPR036736">
    <property type="entry name" value="ACP-like_sf"/>
</dbReference>
<dbReference type="EMBL" id="JAEUGD010000066">
    <property type="protein sequence ID" value="MBL6449321.1"/>
    <property type="molecule type" value="Genomic_DNA"/>
</dbReference>
<dbReference type="AlphaFoldDB" id="A0A937G6H5"/>
<dbReference type="Gene3D" id="1.10.1200.10">
    <property type="entry name" value="ACP-like"/>
    <property type="match status" value="1"/>
</dbReference>
<dbReference type="RefSeq" id="WP_202858850.1">
    <property type="nucleotide sequence ID" value="NZ_JAEUGD010000066.1"/>
</dbReference>
<organism evidence="2 3">
    <name type="scientific">Fulvivirga marina</name>
    <dbReference type="NCBI Taxonomy" id="2494733"/>
    <lineage>
        <taxon>Bacteria</taxon>
        <taxon>Pseudomonadati</taxon>
        <taxon>Bacteroidota</taxon>
        <taxon>Cytophagia</taxon>
        <taxon>Cytophagales</taxon>
        <taxon>Fulvivirgaceae</taxon>
        <taxon>Fulvivirga</taxon>
    </lineage>
</organism>
<sequence length="93" mass="10512">MNITDNKKMTEVNPEINNQVVAFISAHTGIDEIDEHENIFESGLVNSLFAIELMTFIEKQFNIKVTIQDLSLDTFSTISKINEFVTAKMTSNV</sequence>
<evidence type="ECO:0000313" key="2">
    <source>
        <dbReference type="EMBL" id="MBL6449321.1"/>
    </source>
</evidence>
<reference evidence="2" key="1">
    <citation type="submission" date="2021-01" db="EMBL/GenBank/DDBJ databases">
        <title>Fulvivirga kasyanovii gen. nov., sp nov., a novel member of the phylum Bacteroidetes isolated from seawater in a mussel farm.</title>
        <authorList>
            <person name="Zhao L.-H."/>
            <person name="Wang Z.-J."/>
        </authorList>
    </citation>
    <scope>NUCLEOTIDE SEQUENCE</scope>
    <source>
        <strain evidence="2">29W222</strain>
    </source>
</reference>